<accession>A0A3S0X7G7</accession>
<feature type="transmembrane region" description="Helical" evidence="1">
    <location>
        <begin position="378"/>
        <end position="396"/>
    </location>
</feature>
<dbReference type="AlphaFoldDB" id="A0A3S0X7G7"/>
<feature type="transmembrane region" description="Helical" evidence="1">
    <location>
        <begin position="236"/>
        <end position="257"/>
    </location>
</feature>
<feature type="transmembrane region" description="Helical" evidence="1">
    <location>
        <begin position="151"/>
        <end position="171"/>
    </location>
</feature>
<organism evidence="2 3">
    <name type="scientific">Labedella endophytica</name>
    <dbReference type="NCBI Taxonomy" id="1523160"/>
    <lineage>
        <taxon>Bacteria</taxon>
        <taxon>Bacillati</taxon>
        <taxon>Actinomycetota</taxon>
        <taxon>Actinomycetes</taxon>
        <taxon>Micrococcales</taxon>
        <taxon>Microbacteriaceae</taxon>
        <taxon>Labedella</taxon>
    </lineage>
</organism>
<dbReference type="OrthoDB" id="5123020at2"/>
<feature type="transmembrane region" description="Helical" evidence="1">
    <location>
        <begin position="203"/>
        <end position="224"/>
    </location>
</feature>
<keyword evidence="1" id="KW-1133">Transmembrane helix</keyword>
<proteinExistence type="predicted"/>
<evidence type="ECO:0000256" key="1">
    <source>
        <dbReference type="SAM" id="Phobius"/>
    </source>
</evidence>
<keyword evidence="1" id="KW-0812">Transmembrane</keyword>
<reference evidence="2 3" key="1">
    <citation type="submission" date="2018-12" db="EMBL/GenBank/DDBJ databases">
        <authorList>
            <person name="Li F."/>
        </authorList>
    </citation>
    <scope>NUCLEOTIDE SEQUENCE [LARGE SCALE GENOMIC DNA]</scope>
    <source>
        <strain evidence="2 3">EGI 6500705</strain>
    </source>
</reference>
<dbReference type="Proteomes" id="UP000274909">
    <property type="component" value="Unassembled WGS sequence"/>
</dbReference>
<sequence>MTGQTAPTRRRPRRIGWLLPLVATPVIFFGGILLAGVLDQGGAPEILWRVPWVFAIGGALASLVVFFVQAMRALSPGGGRTLTPEEEAGHAARVGMRGGETPPAPTGGLLVFAIILSVVSLGVVALSAANLPHTLGLAPEPAVEWGPASSGVWFIVAAVATPVTWRSYAAARRARKEYAERSADGWGPPLEHPVPTGRRHRTWVLPLLAIPSIILAAVLIIIALRSVGAPVGAIRTVSVSMVVGVAVAVIVLVVAVTRFLRTPRAPRVAPAAPVAAAPVDAAPVDAAPSVPPQAGFYESLSSADAARRGLTAEEYGVYKGDVGSVVQPVNSAGGLLFLAILLTVLNAFLLGLVGVMIAQAIAGVPPNPDDTPLSPVQWGFGVLELMTVPVAWRYYFVERRAQKLRVARGLPKTLR</sequence>
<keyword evidence="3" id="KW-1185">Reference proteome</keyword>
<comment type="caution">
    <text evidence="2">The sequence shown here is derived from an EMBL/GenBank/DDBJ whole genome shotgun (WGS) entry which is preliminary data.</text>
</comment>
<dbReference type="EMBL" id="RZGZ01000007">
    <property type="protein sequence ID" value="RUQ96914.1"/>
    <property type="molecule type" value="Genomic_DNA"/>
</dbReference>
<evidence type="ECO:0000313" key="3">
    <source>
        <dbReference type="Proteomes" id="UP000274909"/>
    </source>
</evidence>
<name>A0A3S0X7G7_9MICO</name>
<protein>
    <submittedName>
        <fullName evidence="2">Uncharacterized protein</fullName>
    </submittedName>
</protein>
<feature type="transmembrane region" description="Helical" evidence="1">
    <location>
        <begin position="109"/>
        <end position="131"/>
    </location>
</feature>
<feature type="transmembrane region" description="Helical" evidence="1">
    <location>
        <begin position="50"/>
        <end position="70"/>
    </location>
</feature>
<feature type="transmembrane region" description="Helical" evidence="1">
    <location>
        <begin position="17"/>
        <end position="38"/>
    </location>
</feature>
<feature type="transmembrane region" description="Helical" evidence="1">
    <location>
        <begin position="335"/>
        <end position="358"/>
    </location>
</feature>
<gene>
    <name evidence="2" type="ORF">ELQ94_16835</name>
</gene>
<keyword evidence="1" id="KW-0472">Membrane</keyword>
<dbReference type="RefSeq" id="WP_127051543.1">
    <property type="nucleotide sequence ID" value="NZ_RZGZ01000007.1"/>
</dbReference>
<evidence type="ECO:0000313" key="2">
    <source>
        <dbReference type="EMBL" id="RUQ96914.1"/>
    </source>
</evidence>